<dbReference type="Pfam" id="PF02768">
    <property type="entry name" value="DNA_pol3_beta_3"/>
    <property type="match status" value="1"/>
</dbReference>
<evidence type="ECO:0000259" key="13">
    <source>
        <dbReference type="Pfam" id="PF02768"/>
    </source>
</evidence>
<dbReference type="Gene3D" id="3.10.150.10">
    <property type="entry name" value="DNA Polymerase III, subunit A, domain 2"/>
    <property type="match status" value="1"/>
</dbReference>
<feature type="domain" description="DNA polymerase III beta sliding clamp N-terminal" evidence="11">
    <location>
        <begin position="1"/>
        <end position="121"/>
    </location>
</feature>
<evidence type="ECO:0000259" key="11">
    <source>
        <dbReference type="Pfam" id="PF00712"/>
    </source>
</evidence>
<dbReference type="SUPFAM" id="SSF55979">
    <property type="entry name" value="DNA clamp"/>
    <property type="match status" value="3"/>
</dbReference>
<feature type="domain" description="DNA polymerase III beta sliding clamp C-terminal" evidence="13">
    <location>
        <begin position="251"/>
        <end position="369"/>
    </location>
</feature>
<evidence type="ECO:0000256" key="9">
    <source>
        <dbReference type="ARBA" id="ARBA00023125"/>
    </source>
</evidence>
<evidence type="ECO:0000259" key="12">
    <source>
        <dbReference type="Pfam" id="PF02767"/>
    </source>
</evidence>
<proteinExistence type="inferred from homology"/>
<evidence type="ECO:0000256" key="7">
    <source>
        <dbReference type="ARBA" id="ARBA00022705"/>
    </source>
</evidence>
<keyword evidence="8 10" id="KW-0239">DNA-directed DNA polymerase</keyword>
<evidence type="ECO:0000256" key="8">
    <source>
        <dbReference type="ARBA" id="ARBA00022932"/>
    </source>
</evidence>
<dbReference type="AlphaFoldDB" id="A0A177E9U9"/>
<dbReference type="InterPro" id="IPR001001">
    <property type="entry name" value="DNA_polIII_beta"/>
</dbReference>
<gene>
    <name evidence="14" type="ORF">TH606_00180</name>
</gene>
<sequence length="372" mass="41966">MKLIVEKDPLLKVLSKVQGIADRKSSMAILSTVLFKVLDNGIEISATDLELGFKSYLEAEVETSGELAIPARKFYEIVKDFPHERLILEEEGHFLNITSPGDDDVFFRLACLPAEDFPSLPETDDASLIEITSDMLTEMITKTIFCVATEETRFILSGIYMEQPTEEEVLRLVATDGHRLAMIDRQIENLSKLNLNPGIIVPKKAAQEIKKIAQDIPLLQLGLRDNHLIVAMPNMMLTARLIDGQYPDYRAVIPELQENPLILPRQKLIEALKRTSIISADRYRPVAFHLNPGHLTLVSQHPDLGEAREKIPINYEGEENILNFNAKYLIEALDVMNSEEVEFYLKDEDTPCVIKGPEDFGFLCLVMPMSSV</sequence>
<evidence type="ECO:0000256" key="1">
    <source>
        <dbReference type="ARBA" id="ARBA00004496"/>
    </source>
</evidence>
<dbReference type="RefSeq" id="WP_068540378.1">
    <property type="nucleotide sequence ID" value="NZ_LSFI01000001.1"/>
</dbReference>
<comment type="similarity">
    <text evidence="2 10">Belongs to the beta sliding clamp family.</text>
</comment>
<dbReference type="SMART" id="SM00480">
    <property type="entry name" value="POL3Bc"/>
    <property type="match status" value="1"/>
</dbReference>
<evidence type="ECO:0000256" key="5">
    <source>
        <dbReference type="ARBA" id="ARBA00022679"/>
    </source>
</evidence>
<keyword evidence="4 10" id="KW-0963">Cytoplasm</keyword>
<evidence type="ECO:0000313" key="15">
    <source>
        <dbReference type="Proteomes" id="UP000076964"/>
    </source>
</evidence>
<dbReference type="InterPro" id="IPR022637">
    <property type="entry name" value="DNA_polIII_beta_cen"/>
</dbReference>
<dbReference type="InterPro" id="IPR046938">
    <property type="entry name" value="DNA_clamp_sf"/>
</dbReference>
<dbReference type="Proteomes" id="UP000076964">
    <property type="component" value="Unassembled WGS sequence"/>
</dbReference>
<evidence type="ECO:0000256" key="6">
    <source>
        <dbReference type="ARBA" id="ARBA00022695"/>
    </source>
</evidence>
<keyword evidence="15" id="KW-1185">Reference proteome</keyword>
<dbReference type="NCBIfam" id="TIGR00663">
    <property type="entry name" value="dnan"/>
    <property type="match status" value="1"/>
</dbReference>
<dbReference type="PIRSF" id="PIRSF000804">
    <property type="entry name" value="DNA_pol_III_b"/>
    <property type="match status" value="1"/>
</dbReference>
<reference evidence="14 15" key="1">
    <citation type="submission" date="2016-02" db="EMBL/GenBank/DDBJ databases">
        <title>Draft genome sequence of Thermodesulfatator sp. S606.</title>
        <authorList>
            <person name="Lai Q."/>
            <person name="Cao J."/>
            <person name="Dupont S."/>
            <person name="Shao Z."/>
            <person name="Jebbar M."/>
            <person name="Alain K."/>
        </authorList>
    </citation>
    <scope>NUCLEOTIDE SEQUENCE [LARGE SCALE GENOMIC DNA]</scope>
    <source>
        <strain evidence="14 15">S606</strain>
    </source>
</reference>
<comment type="subcellular location">
    <subcellularLocation>
        <location evidence="1 10">Cytoplasm</location>
    </subcellularLocation>
</comment>
<dbReference type="EMBL" id="LSFI01000001">
    <property type="protein sequence ID" value="OAG28717.1"/>
    <property type="molecule type" value="Genomic_DNA"/>
</dbReference>
<accession>A0A177E9U9</accession>
<comment type="function">
    <text evidence="10">Confers DNA tethering and processivity to DNA polymerases and other proteins. Acts as a clamp, forming a ring around DNA (a reaction catalyzed by the clamp-loading complex) which diffuses in an ATP-independent manner freely and bidirectionally along dsDNA. Initially characterized for its ability to contact the catalytic subunit of DNA polymerase III (Pol III), a complex, multichain enzyme responsible for most of the replicative synthesis in bacteria; Pol III exhibits 3'-5' exonuclease proofreading activity. The beta chain is required for initiation of replication as well as for processivity of DNA replication.</text>
</comment>
<dbReference type="STRING" id="1795632.TH606_00180"/>
<dbReference type="GO" id="GO:0006271">
    <property type="term" value="P:DNA strand elongation involved in DNA replication"/>
    <property type="evidence" value="ECO:0007669"/>
    <property type="project" value="TreeGrafter"/>
</dbReference>
<protein>
    <recommendedName>
        <fullName evidence="3 10">Beta sliding clamp</fullName>
    </recommendedName>
</protein>
<dbReference type="PANTHER" id="PTHR30478">
    <property type="entry name" value="DNA POLYMERASE III SUBUNIT BETA"/>
    <property type="match status" value="1"/>
</dbReference>
<dbReference type="GO" id="GO:0008408">
    <property type="term" value="F:3'-5' exonuclease activity"/>
    <property type="evidence" value="ECO:0007669"/>
    <property type="project" value="InterPro"/>
</dbReference>
<dbReference type="GO" id="GO:0005737">
    <property type="term" value="C:cytoplasm"/>
    <property type="evidence" value="ECO:0007669"/>
    <property type="project" value="UniProtKB-SubCell"/>
</dbReference>
<evidence type="ECO:0000313" key="14">
    <source>
        <dbReference type="EMBL" id="OAG28717.1"/>
    </source>
</evidence>
<comment type="subunit">
    <text evidence="10">Forms a ring-shaped head-to-tail homodimer around DNA.</text>
</comment>
<keyword evidence="7 10" id="KW-0235">DNA replication</keyword>
<dbReference type="OrthoDB" id="8421503at2"/>
<keyword evidence="9" id="KW-0238">DNA-binding</keyword>
<dbReference type="GO" id="GO:0003677">
    <property type="term" value="F:DNA binding"/>
    <property type="evidence" value="ECO:0007669"/>
    <property type="project" value="UniProtKB-UniRule"/>
</dbReference>
<dbReference type="CDD" id="cd00140">
    <property type="entry name" value="beta_clamp"/>
    <property type="match status" value="1"/>
</dbReference>
<keyword evidence="6 10" id="KW-0548">Nucleotidyltransferase</keyword>
<dbReference type="GO" id="GO:0003887">
    <property type="term" value="F:DNA-directed DNA polymerase activity"/>
    <property type="evidence" value="ECO:0007669"/>
    <property type="project" value="UniProtKB-UniRule"/>
</dbReference>
<dbReference type="GO" id="GO:0009360">
    <property type="term" value="C:DNA polymerase III complex"/>
    <property type="evidence" value="ECO:0007669"/>
    <property type="project" value="InterPro"/>
</dbReference>
<dbReference type="InterPro" id="IPR022634">
    <property type="entry name" value="DNA_polIII_beta_N"/>
</dbReference>
<evidence type="ECO:0000256" key="3">
    <source>
        <dbReference type="ARBA" id="ARBA00021035"/>
    </source>
</evidence>
<dbReference type="PANTHER" id="PTHR30478:SF0">
    <property type="entry name" value="BETA SLIDING CLAMP"/>
    <property type="match status" value="1"/>
</dbReference>
<keyword evidence="5 10" id="KW-0808">Transferase</keyword>
<feature type="domain" description="DNA polymerase III beta sliding clamp central" evidence="12">
    <location>
        <begin position="131"/>
        <end position="248"/>
    </location>
</feature>
<dbReference type="Pfam" id="PF00712">
    <property type="entry name" value="DNA_pol3_beta"/>
    <property type="match status" value="1"/>
</dbReference>
<name>A0A177E9U9_9BACT</name>
<evidence type="ECO:0000256" key="10">
    <source>
        <dbReference type="PIRNR" id="PIRNR000804"/>
    </source>
</evidence>
<dbReference type="InterPro" id="IPR022635">
    <property type="entry name" value="DNA_polIII_beta_C"/>
</dbReference>
<comment type="caution">
    <text evidence="14">The sequence shown here is derived from an EMBL/GenBank/DDBJ whole genome shotgun (WGS) entry which is preliminary data.</text>
</comment>
<dbReference type="Pfam" id="PF02767">
    <property type="entry name" value="DNA_pol3_beta_2"/>
    <property type="match status" value="1"/>
</dbReference>
<organism evidence="14 15">
    <name type="scientific">Thermodesulfatator autotrophicus</name>
    <dbReference type="NCBI Taxonomy" id="1795632"/>
    <lineage>
        <taxon>Bacteria</taxon>
        <taxon>Pseudomonadati</taxon>
        <taxon>Thermodesulfobacteriota</taxon>
        <taxon>Thermodesulfobacteria</taxon>
        <taxon>Thermodesulfobacteriales</taxon>
        <taxon>Thermodesulfatatoraceae</taxon>
        <taxon>Thermodesulfatator</taxon>
    </lineage>
</organism>
<dbReference type="Gene3D" id="3.70.10.10">
    <property type="match status" value="1"/>
</dbReference>
<evidence type="ECO:0000256" key="2">
    <source>
        <dbReference type="ARBA" id="ARBA00010752"/>
    </source>
</evidence>
<evidence type="ECO:0000256" key="4">
    <source>
        <dbReference type="ARBA" id="ARBA00022490"/>
    </source>
</evidence>